<dbReference type="NCBIfam" id="NF033179">
    <property type="entry name" value="TnsA_like_Actin"/>
    <property type="match status" value="1"/>
</dbReference>
<evidence type="ECO:0000313" key="2">
    <source>
        <dbReference type="EMBL" id="HJE76983.1"/>
    </source>
</evidence>
<dbReference type="Proteomes" id="UP000743760">
    <property type="component" value="Unassembled WGS sequence"/>
</dbReference>
<sequence length="245" mass="28234">MVVRNVAFRYCTSGGDEVATTWARARADLVVQGHPIRIPPTYREQKNYPGLFWSSTNRRQLIYESLLELDRLWLADFDTSVNGICTQPFQLAEQSDNAQRTHVPDILLTHYDQRVTLVDVKPTHLLDEPSVRKQFEWTRALCEEKGWHYEIFSGGDSTVLRNIKMISLGRRPERLPPGVMSKAREELRDSPLRLSDILNSRPRSLNKDDWYVAILSLVWSGAARVDMKQPLSTESVLRPSEQEQV</sequence>
<dbReference type="InterPro" id="IPR014833">
    <property type="entry name" value="TnsA_N"/>
</dbReference>
<feature type="domain" description="TnsA endonuclease N-terminal" evidence="1">
    <location>
        <begin position="80"/>
        <end position="153"/>
    </location>
</feature>
<reference evidence="2" key="2">
    <citation type="submission" date="2021-09" db="EMBL/GenBank/DDBJ databases">
        <authorList>
            <person name="Gilroy R."/>
        </authorList>
    </citation>
    <scope>NUCLEOTIDE SEQUENCE</scope>
    <source>
        <strain evidence="2">CHK139-4039</strain>
    </source>
</reference>
<dbReference type="InterPro" id="IPR048000">
    <property type="entry name" value="TnsA-like"/>
</dbReference>
<evidence type="ECO:0000259" key="1">
    <source>
        <dbReference type="Pfam" id="PF08722"/>
    </source>
</evidence>
<reference evidence="2" key="1">
    <citation type="journal article" date="2021" name="PeerJ">
        <title>Extensive microbial diversity within the chicken gut microbiome revealed by metagenomics and culture.</title>
        <authorList>
            <person name="Gilroy R."/>
            <person name="Ravi A."/>
            <person name="Getino M."/>
            <person name="Pursley I."/>
            <person name="Horton D.L."/>
            <person name="Alikhan N.F."/>
            <person name="Baker D."/>
            <person name="Gharbi K."/>
            <person name="Hall N."/>
            <person name="Watson M."/>
            <person name="Adriaenssens E.M."/>
            <person name="Foster-Nyarko E."/>
            <person name="Jarju S."/>
            <person name="Secka A."/>
            <person name="Antonio M."/>
            <person name="Oren A."/>
            <person name="Chaudhuri R.R."/>
            <person name="La Ragione R."/>
            <person name="Hildebrand F."/>
            <person name="Pallen M.J."/>
        </authorList>
    </citation>
    <scope>NUCLEOTIDE SEQUENCE</scope>
    <source>
        <strain evidence="2">CHK139-4039</strain>
    </source>
</reference>
<evidence type="ECO:0000313" key="3">
    <source>
        <dbReference type="Proteomes" id="UP000743760"/>
    </source>
</evidence>
<dbReference type="GO" id="GO:0004519">
    <property type="term" value="F:endonuclease activity"/>
    <property type="evidence" value="ECO:0007669"/>
    <property type="project" value="UniProtKB-KW"/>
</dbReference>
<accession>A0A9D2UL55</accession>
<proteinExistence type="predicted"/>
<comment type="caution">
    <text evidence="2">The sequence shown here is derived from an EMBL/GenBank/DDBJ whole genome shotgun (WGS) entry which is preliminary data.</text>
</comment>
<protein>
    <submittedName>
        <fullName evidence="2">TnsA-like heteromeric transposase endonuclease subunit</fullName>
    </submittedName>
</protein>
<name>A0A9D2UL55_BREEP</name>
<organism evidence="2 3">
    <name type="scientific">Brevibacterium epidermidis</name>
    <dbReference type="NCBI Taxonomy" id="1698"/>
    <lineage>
        <taxon>Bacteria</taxon>
        <taxon>Bacillati</taxon>
        <taxon>Actinomycetota</taxon>
        <taxon>Actinomycetes</taxon>
        <taxon>Micrococcales</taxon>
        <taxon>Brevibacteriaceae</taxon>
        <taxon>Brevibacterium</taxon>
    </lineage>
</organism>
<dbReference type="AlphaFoldDB" id="A0A9D2UL55"/>
<keyword evidence="2" id="KW-0540">Nuclease</keyword>
<keyword evidence="2" id="KW-0255">Endonuclease</keyword>
<dbReference type="EMBL" id="DYXR01000104">
    <property type="protein sequence ID" value="HJE76983.1"/>
    <property type="molecule type" value="Genomic_DNA"/>
</dbReference>
<keyword evidence="2" id="KW-0378">Hydrolase</keyword>
<gene>
    <name evidence="2" type="ORF">K8V74_03455</name>
</gene>
<dbReference type="Pfam" id="PF08722">
    <property type="entry name" value="Tn7_TnsA-like_N"/>
    <property type="match status" value="1"/>
</dbReference>